<evidence type="ECO:0000313" key="2">
    <source>
        <dbReference type="EMBL" id="CUQ77541.1"/>
    </source>
</evidence>
<keyword evidence="1" id="KW-0812">Transmembrane</keyword>
<dbReference type="Proteomes" id="UP000095621">
    <property type="component" value="Unassembled WGS sequence"/>
</dbReference>
<reference evidence="2 3" key="1">
    <citation type="submission" date="2015-09" db="EMBL/GenBank/DDBJ databases">
        <authorList>
            <consortium name="Pathogen Informatics"/>
        </authorList>
    </citation>
    <scope>NUCLEOTIDE SEQUENCE [LARGE SCALE GENOMIC DNA]</scope>
    <source>
        <strain evidence="2 3">2789STDY5834875</strain>
    </source>
</reference>
<dbReference type="AlphaFoldDB" id="A0A174Z0L4"/>
<organism evidence="2 3">
    <name type="scientific">Lachnospira eligens</name>
    <dbReference type="NCBI Taxonomy" id="39485"/>
    <lineage>
        <taxon>Bacteria</taxon>
        <taxon>Bacillati</taxon>
        <taxon>Bacillota</taxon>
        <taxon>Clostridia</taxon>
        <taxon>Lachnospirales</taxon>
        <taxon>Lachnospiraceae</taxon>
        <taxon>Lachnospira</taxon>
    </lineage>
</organism>
<evidence type="ECO:0000256" key="1">
    <source>
        <dbReference type="SAM" id="Phobius"/>
    </source>
</evidence>
<sequence>MKKNIIIGILTFFLCISLVLNIFLFINNSNSSSNEQPIINRKYIGNWISENYVLDINSDNTFLIYQTENDTSYIKHANSGYIENNIMIYENTYDEYEDYYAKYPYSVDKNGELVSSERYKKELSLSEITLSPLSSVTTKEINLIASNVLEVDGRKYKRTN</sequence>
<evidence type="ECO:0000313" key="3">
    <source>
        <dbReference type="Proteomes" id="UP000095621"/>
    </source>
</evidence>
<accession>A0A174Z0L4</accession>
<gene>
    <name evidence="2" type="ORF">ERS852490_01627</name>
</gene>
<protein>
    <submittedName>
        <fullName evidence="2">Uncharacterized protein</fullName>
    </submittedName>
</protein>
<dbReference type="EMBL" id="CZBU01000003">
    <property type="protein sequence ID" value="CUQ77541.1"/>
    <property type="molecule type" value="Genomic_DNA"/>
</dbReference>
<dbReference type="RefSeq" id="WP_055215706.1">
    <property type="nucleotide sequence ID" value="NZ_CZBU01000003.1"/>
</dbReference>
<name>A0A174Z0L4_9FIRM</name>
<proteinExistence type="predicted"/>
<keyword evidence="1" id="KW-1133">Transmembrane helix</keyword>
<feature type="transmembrane region" description="Helical" evidence="1">
    <location>
        <begin position="5"/>
        <end position="26"/>
    </location>
</feature>
<keyword evidence="1" id="KW-0472">Membrane</keyword>